<evidence type="ECO:0000256" key="4">
    <source>
        <dbReference type="ARBA" id="ARBA00022679"/>
    </source>
</evidence>
<dbReference type="RefSeq" id="WP_344979072.1">
    <property type="nucleotide sequence ID" value="NZ_BAAAVI010000060.1"/>
</dbReference>
<accession>A0ABN3W837</accession>
<sequence length="94" mass="10685">MAHPELLARHRRVMPSWLSLYYDEPIELVRGSGRRVVDGEGKEYLDFFGGLLGNVLRITPPMTVTEEEADEALALLREALSMVDETVRNEGENR</sequence>
<dbReference type="Proteomes" id="UP001500831">
    <property type="component" value="Unassembled WGS sequence"/>
</dbReference>
<dbReference type="EMBL" id="BAAAVI010000060">
    <property type="protein sequence ID" value="GAA2897561.1"/>
    <property type="molecule type" value="Genomic_DNA"/>
</dbReference>
<dbReference type="PANTHER" id="PTHR45688:SF3">
    <property type="entry name" value="ALANINE--GLYOXYLATE AMINOTRANSFERASE 2, MITOCHONDRIAL"/>
    <property type="match status" value="1"/>
</dbReference>
<comment type="similarity">
    <text evidence="2">Belongs to the class-III pyridoxal-phosphate-dependent aminotransferase family.</text>
</comment>
<comment type="cofactor">
    <cofactor evidence="1">
        <name>pyridoxal 5'-phosphate</name>
        <dbReference type="ChEBI" id="CHEBI:597326"/>
    </cofactor>
</comment>
<keyword evidence="3" id="KW-0032">Aminotransferase</keyword>
<proteinExistence type="inferred from homology"/>
<gene>
    <name evidence="5" type="ORF">GCM10010517_62610</name>
</gene>
<evidence type="ECO:0000313" key="6">
    <source>
        <dbReference type="Proteomes" id="UP001500831"/>
    </source>
</evidence>
<keyword evidence="4" id="KW-0808">Transferase</keyword>
<evidence type="ECO:0000256" key="3">
    <source>
        <dbReference type="ARBA" id="ARBA00022576"/>
    </source>
</evidence>
<dbReference type="Gene3D" id="3.90.1150.10">
    <property type="entry name" value="Aspartate Aminotransferase, domain 1"/>
    <property type="match status" value="2"/>
</dbReference>
<dbReference type="InterPro" id="IPR015422">
    <property type="entry name" value="PyrdxlP-dep_Trfase_small"/>
</dbReference>
<dbReference type="SUPFAM" id="SSF53383">
    <property type="entry name" value="PLP-dependent transferases"/>
    <property type="match status" value="1"/>
</dbReference>
<name>A0ABN3W837_9ACTN</name>
<keyword evidence="6" id="KW-1185">Reference proteome</keyword>
<comment type="caution">
    <text evidence="5">The sequence shown here is derived from an EMBL/GenBank/DDBJ whole genome shotgun (WGS) entry which is preliminary data.</text>
</comment>
<protein>
    <submittedName>
        <fullName evidence="5">Uncharacterized protein</fullName>
    </submittedName>
</protein>
<evidence type="ECO:0000256" key="1">
    <source>
        <dbReference type="ARBA" id="ARBA00001933"/>
    </source>
</evidence>
<dbReference type="InterPro" id="IPR015424">
    <property type="entry name" value="PyrdxlP-dep_Trfase"/>
</dbReference>
<organism evidence="5 6">
    <name type="scientific">Streptosporangium fragile</name>
    <dbReference type="NCBI Taxonomy" id="46186"/>
    <lineage>
        <taxon>Bacteria</taxon>
        <taxon>Bacillati</taxon>
        <taxon>Actinomycetota</taxon>
        <taxon>Actinomycetes</taxon>
        <taxon>Streptosporangiales</taxon>
        <taxon>Streptosporangiaceae</taxon>
        <taxon>Streptosporangium</taxon>
    </lineage>
</organism>
<evidence type="ECO:0000256" key="2">
    <source>
        <dbReference type="ARBA" id="ARBA00008954"/>
    </source>
</evidence>
<reference evidence="5 6" key="1">
    <citation type="journal article" date="2019" name="Int. J. Syst. Evol. Microbiol.">
        <title>The Global Catalogue of Microorganisms (GCM) 10K type strain sequencing project: providing services to taxonomists for standard genome sequencing and annotation.</title>
        <authorList>
            <consortium name="The Broad Institute Genomics Platform"/>
            <consortium name="The Broad Institute Genome Sequencing Center for Infectious Disease"/>
            <person name="Wu L."/>
            <person name="Ma J."/>
        </authorList>
    </citation>
    <scope>NUCLEOTIDE SEQUENCE [LARGE SCALE GENOMIC DNA]</scope>
    <source>
        <strain evidence="5 6">JCM 6242</strain>
    </source>
</reference>
<dbReference type="PANTHER" id="PTHR45688">
    <property type="match status" value="1"/>
</dbReference>
<evidence type="ECO:0000313" key="5">
    <source>
        <dbReference type="EMBL" id="GAA2897561.1"/>
    </source>
</evidence>